<feature type="domain" description="Peptidase M20 dimerisation" evidence="12">
    <location>
        <begin position="211"/>
        <end position="310"/>
    </location>
</feature>
<dbReference type="EC" id="3.4.11.4" evidence="9"/>
<dbReference type="HAMAP" id="MF_00550">
    <property type="entry name" value="Aminopeptidase_M20"/>
    <property type="match status" value="1"/>
</dbReference>
<organism evidence="13 14">
    <name type="scientific">Paucilactobacillus oligofermentans DSM 15707 = LMG 22743</name>
    <dbReference type="NCBI Taxonomy" id="1423778"/>
    <lineage>
        <taxon>Bacteria</taxon>
        <taxon>Bacillati</taxon>
        <taxon>Bacillota</taxon>
        <taxon>Bacilli</taxon>
        <taxon>Lactobacillales</taxon>
        <taxon>Lactobacillaceae</taxon>
        <taxon>Paucilactobacillus</taxon>
    </lineage>
</organism>
<feature type="binding site" evidence="9 11">
    <location>
        <position position="144"/>
    </location>
    <ligand>
        <name>Zn(2+)</name>
        <dbReference type="ChEBI" id="CHEBI:29105"/>
        <label>1</label>
    </ligand>
</feature>
<evidence type="ECO:0000256" key="7">
    <source>
        <dbReference type="ARBA" id="ARBA00022833"/>
    </source>
</evidence>
<protein>
    <recommendedName>
        <fullName evidence="9">Peptidase T</fullName>
        <ecNumber evidence="9">3.4.11.4</ecNumber>
    </recommendedName>
    <alternativeName>
        <fullName evidence="9">Aminotripeptidase</fullName>
        <shortName evidence="9">Tripeptidase</shortName>
    </alternativeName>
    <alternativeName>
        <fullName evidence="9">Tripeptide aminopeptidase</fullName>
    </alternativeName>
</protein>
<name>A0A0R1RD73_9LACO</name>
<reference evidence="13 14" key="1">
    <citation type="journal article" date="2015" name="Genome Announc.">
        <title>Expanding the biotechnology potential of lactobacilli through comparative genomics of 213 strains and associated genera.</title>
        <authorList>
            <person name="Sun Z."/>
            <person name="Harris H.M."/>
            <person name="McCann A."/>
            <person name="Guo C."/>
            <person name="Argimon S."/>
            <person name="Zhang W."/>
            <person name="Yang X."/>
            <person name="Jeffery I.B."/>
            <person name="Cooney J.C."/>
            <person name="Kagawa T.F."/>
            <person name="Liu W."/>
            <person name="Song Y."/>
            <person name="Salvetti E."/>
            <person name="Wrobel A."/>
            <person name="Rasinkangas P."/>
            <person name="Parkhill J."/>
            <person name="Rea M.C."/>
            <person name="O'Sullivan O."/>
            <person name="Ritari J."/>
            <person name="Douillard F.P."/>
            <person name="Paul Ross R."/>
            <person name="Yang R."/>
            <person name="Briner A.E."/>
            <person name="Felis G.E."/>
            <person name="de Vos W.M."/>
            <person name="Barrangou R."/>
            <person name="Klaenhammer T.R."/>
            <person name="Caufield P.W."/>
            <person name="Cui Y."/>
            <person name="Zhang H."/>
            <person name="O'Toole P.W."/>
        </authorList>
    </citation>
    <scope>NUCLEOTIDE SEQUENCE [LARGE SCALE GENOMIC DNA]</scope>
    <source>
        <strain evidence="13 14">DSM 15707</strain>
    </source>
</reference>
<dbReference type="GO" id="GO:0008270">
    <property type="term" value="F:zinc ion binding"/>
    <property type="evidence" value="ECO:0007669"/>
    <property type="project" value="UniProtKB-UniRule"/>
</dbReference>
<evidence type="ECO:0000259" key="12">
    <source>
        <dbReference type="Pfam" id="PF07687"/>
    </source>
</evidence>
<dbReference type="InterPro" id="IPR001261">
    <property type="entry name" value="ArgE/DapE_CS"/>
</dbReference>
<evidence type="ECO:0000256" key="3">
    <source>
        <dbReference type="ARBA" id="ARBA00022438"/>
    </source>
</evidence>
<accession>A0A0R1RD73</accession>
<dbReference type="Gene3D" id="3.40.630.10">
    <property type="entry name" value="Zn peptidases"/>
    <property type="match status" value="1"/>
</dbReference>
<evidence type="ECO:0000256" key="10">
    <source>
        <dbReference type="PIRSR" id="PIRSR037215-1"/>
    </source>
</evidence>
<keyword evidence="4 9" id="KW-0645">Protease</keyword>
<evidence type="ECO:0000256" key="11">
    <source>
        <dbReference type="PIRSR" id="PIRSR037215-2"/>
    </source>
</evidence>
<dbReference type="SUPFAM" id="SSF53187">
    <property type="entry name" value="Zn-dependent exopeptidases"/>
    <property type="match status" value="1"/>
</dbReference>
<comment type="similarity">
    <text evidence="2 9">Belongs to the peptidase M20B family.</text>
</comment>
<dbReference type="NCBIfam" id="NF003976">
    <property type="entry name" value="PRK05469.1"/>
    <property type="match status" value="1"/>
</dbReference>
<keyword evidence="5 9" id="KW-0479">Metal-binding</keyword>
<dbReference type="KEGG" id="lol:LACOL_0970"/>
<feature type="binding site" evidence="9 11">
    <location>
        <position position="383"/>
    </location>
    <ligand>
        <name>Zn(2+)</name>
        <dbReference type="ChEBI" id="CHEBI:29105"/>
        <label>2</label>
    </ligand>
</feature>
<dbReference type="AlphaFoldDB" id="A0A0R1RD73"/>
<dbReference type="SUPFAM" id="SSF55031">
    <property type="entry name" value="Bacterial exopeptidase dimerisation domain"/>
    <property type="match status" value="1"/>
</dbReference>
<dbReference type="Pfam" id="PF07687">
    <property type="entry name" value="M20_dimer"/>
    <property type="match status" value="1"/>
</dbReference>
<comment type="function">
    <text evidence="9">Cleaves the N-terminal amino acid of tripeptides.</text>
</comment>
<keyword evidence="6 9" id="KW-0378">Hydrolase</keyword>
<dbReference type="CDD" id="cd03892">
    <property type="entry name" value="M20_peptT"/>
    <property type="match status" value="1"/>
</dbReference>
<dbReference type="PANTHER" id="PTHR42994:SF1">
    <property type="entry name" value="PEPTIDASE T"/>
    <property type="match status" value="1"/>
</dbReference>
<dbReference type="InterPro" id="IPR010161">
    <property type="entry name" value="Peptidase_M20B"/>
</dbReference>
<dbReference type="Pfam" id="PF01546">
    <property type="entry name" value="Peptidase_M20"/>
    <property type="match status" value="1"/>
</dbReference>
<keyword evidence="14" id="KW-1185">Reference proteome</keyword>
<dbReference type="RefSeq" id="WP_057890521.1">
    <property type="nucleotide sequence ID" value="NZ_AZFE01000032.1"/>
</dbReference>
<evidence type="ECO:0000256" key="6">
    <source>
        <dbReference type="ARBA" id="ARBA00022801"/>
    </source>
</evidence>
<dbReference type="GO" id="GO:0043171">
    <property type="term" value="P:peptide catabolic process"/>
    <property type="evidence" value="ECO:0007669"/>
    <property type="project" value="UniProtKB-UniRule"/>
</dbReference>
<feature type="active site" evidence="9 10">
    <location>
        <position position="84"/>
    </location>
</feature>
<dbReference type="InterPro" id="IPR036264">
    <property type="entry name" value="Bact_exopeptidase_dim_dom"/>
</dbReference>
<evidence type="ECO:0000256" key="4">
    <source>
        <dbReference type="ARBA" id="ARBA00022670"/>
    </source>
</evidence>
<evidence type="ECO:0000256" key="5">
    <source>
        <dbReference type="ARBA" id="ARBA00022723"/>
    </source>
</evidence>
<evidence type="ECO:0000256" key="1">
    <source>
        <dbReference type="ARBA" id="ARBA00000870"/>
    </source>
</evidence>
<comment type="subcellular location">
    <subcellularLocation>
        <location evidence="9">Cytoplasm</location>
    </subcellularLocation>
</comment>
<evidence type="ECO:0000256" key="8">
    <source>
        <dbReference type="ARBA" id="ARBA00023049"/>
    </source>
</evidence>
<dbReference type="PATRIC" id="fig|1423778.4.peg.1647"/>
<dbReference type="PROSITE" id="PS00759">
    <property type="entry name" value="ARGE_DAPE_CPG2_2"/>
    <property type="match status" value="1"/>
</dbReference>
<evidence type="ECO:0000313" key="13">
    <source>
        <dbReference type="EMBL" id="KRL54807.1"/>
    </source>
</evidence>
<feature type="binding site" evidence="9 11">
    <location>
        <position position="201"/>
    </location>
    <ligand>
        <name>Zn(2+)</name>
        <dbReference type="ChEBI" id="CHEBI:29105"/>
        <label>1</label>
    </ligand>
</feature>
<evidence type="ECO:0000256" key="2">
    <source>
        <dbReference type="ARBA" id="ARBA00009692"/>
    </source>
</evidence>
<comment type="caution">
    <text evidence="13">The sequence shown here is derived from an EMBL/GenBank/DDBJ whole genome shotgun (WGS) entry which is preliminary data.</text>
</comment>
<dbReference type="EMBL" id="AZFE01000032">
    <property type="protein sequence ID" value="KRL54807.1"/>
    <property type="molecule type" value="Genomic_DNA"/>
</dbReference>
<keyword evidence="3 9" id="KW-0031">Aminopeptidase</keyword>
<dbReference type="GO" id="GO:0006508">
    <property type="term" value="P:proteolysis"/>
    <property type="evidence" value="ECO:0007669"/>
    <property type="project" value="UniProtKB-UniRule"/>
</dbReference>
<proteinExistence type="inferred from homology"/>
<evidence type="ECO:0000256" key="9">
    <source>
        <dbReference type="HAMAP-Rule" id="MF_00550"/>
    </source>
</evidence>
<keyword evidence="8 9" id="KW-0482">Metalloprotease</keyword>
<dbReference type="GO" id="GO:0008237">
    <property type="term" value="F:metallopeptidase activity"/>
    <property type="evidence" value="ECO:0007669"/>
    <property type="project" value="UniProtKB-KW"/>
</dbReference>
<dbReference type="NCBIfam" id="TIGR01882">
    <property type="entry name" value="peptidase-T"/>
    <property type="match status" value="1"/>
</dbReference>
<comment type="catalytic activity">
    <reaction evidence="1 9">
        <text>Release of the N-terminal residue from a tripeptide.</text>
        <dbReference type="EC" id="3.4.11.4"/>
    </reaction>
</comment>
<dbReference type="GO" id="GO:0005829">
    <property type="term" value="C:cytosol"/>
    <property type="evidence" value="ECO:0007669"/>
    <property type="project" value="TreeGrafter"/>
</dbReference>
<feature type="binding site" evidence="9 11">
    <location>
        <position position="144"/>
    </location>
    <ligand>
        <name>Zn(2+)</name>
        <dbReference type="ChEBI" id="CHEBI:29105"/>
        <label>2</label>
    </ligand>
</feature>
<sequence>MTKYNDLLERFIGYVKQETRSNDKSRTIPSSLNQIQFAEKLKVELIEIGVNNVRINPINQYVLGTIKSNLDFEVPSIGYLAHIDTADFNAKNVSPQIIEKYDGISEIKLGESNYRLNRQEFPALENYIGHTLITTDGTTLLGADDKAGVAEIVTMAKYLVEHPEVKHGDIQLGFGPDEEIGSGADQFDVQDFDADFAYTVDGGPLGELEFETFNAAMAEITIEGKDVHTATAKNVMINALQVAFELNSKLPIHDRPELTDGREGFFHLDKLSGTVDHAVMEYIIRDHDQHKFANRKLALENIVDALNEIYGDNRVQLKLVDQYYNMREVIEEHMEVVEIAKTAMEDLGIEPVIYPVRGGTDGSKISFMGLPTPNLFAGGENMHSRFEFVSLEVMKQAVDVLLKINELNVKYKK</sequence>
<dbReference type="InterPro" id="IPR011650">
    <property type="entry name" value="Peptidase_M20_dimer"/>
</dbReference>
<gene>
    <name evidence="9" type="primary">pepT</name>
    <name evidence="13" type="ORF">FC70_GL001609</name>
</gene>
<dbReference type="InterPro" id="IPR002933">
    <property type="entry name" value="Peptidase_M20"/>
</dbReference>
<dbReference type="GO" id="GO:0045148">
    <property type="term" value="F:tripeptide aminopeptidase activity"/>
    <property type="evidence" value="ECO:0007669"/>
    <property type="project" value="UniProtKB-UniRule"/>
</dbReference>
<dbReference type="PANTHER" id="PTHR42994">
    <property type="entry name" value="PEPTIDASE T"/>
    <property type="match status" value="1"/>
</dbReference>
<feature type="binding site" evidence="9 11">
    <location>
        <position position="82"/>
    </location>
    <ligand>
        <name>Zn(2+)</name>
        <dbReference type="ChEBI" id="CHEBI:29105"/>
        <label>1</label>
    </ligand>
</feature>
<keyword evidence="9" id="KW-0963">Cytoplasm</keyword>
<dbReference type="OrthoDB" id="9804934at2"/>
<evidence type="ECO:0000313" key="14">
    <source>
        <dbReference type="Proteomes" id="UP000051697"/>
    </source>
</evidence>
<feature type="binding site" evidence="9 11">
    <location>
        <position position="179"/>
    </location>
    <ligand>
        <name>Zn(2+)</name>
        <dbReference type="ChEBI" id="CHEBI:29105"/>
        <label>2</label>
    </ligand>
</feature>
<comment type="cofactor">
    <cofactor evidence="9 11">
        <name>Zn(2+)</name>
        <dbReference type="ChEBI" id="CHEBI:29105"/>
    </cofactor>
    <text evidence="9 11">Binds 2 Zn(2+) ions per subunit.</text>
</comment>
<dbReference type="NCBIfam" id="NF009920">
    <property type="entry name" value="PRK13381.1"/>
    <property type="match status" value="1"/>
</dbReference>
<keyword evidence="7 9" id="KW-0862">Zinc</keyword>
<feature type="active site" description="Proton acceptor" evidence="9 10">
    <location>
        <position position="178"/>
    </location>
</feature>
<dbReference type="Proteomes" id="UP000051697">
    <property type="component" value="Unassembled WGS sequence"/>
</dbReference>
<dbReference type="PIRSF" id="PIRSF037215">
    <property type="entry name" value="Peptidase_M20B"/>
    <property type="match status" value="1"/>
</dbReference>
<dbReference type="Gene3D" id="3.30.70.360">
    <property type="match status" value="1"/>
</dbReference>
<dbReference type="STRING" id="1423778.FC70_GL001609"/>